<reference evidence="2 3" key="1">
    <citation type="submission" date="2015-05" db="EMBL/GenBank/DDBJ databases">
        <title>Genome sequence of Mycobacterium senegalense.</title>
        <authorList>
            <person name="Greninger A.L."/>
            <person name="Miller S."/>
        </authorList>
    </citation>
    <scope>NUCLEOTIDE SEQUENCE [LARGE SCALE GENOMIC DNA]</scope>
    <source>
        <strain evidence="2 3">CK2</strain>
    </source>
</reference>
<comment type="caution">
    <text evidence="2">The sequence shown here is derived from an EMBL/GenBank/DDBJ whole genome shotgun (WGS) entry which is preliminary data.</text>
</comment>
<gene>
    <name evidence="2" type="ORF">ABW05_32070</name>
</gene>
<keyword evidence="3" id="KW-1185">Reference proteome</keyword>
<accession>A0ABR5FMM4</accession>
<evidence type="ECO:0000256" key="1">
    <source>
        <dbReference type="SAM" id="MobiDB-lite"/>
    </source>
</evidence>
<sequence length="101" mass="11059">MTKPPKATLLSIADIAETYRLGAATVRTYNDQAAQRRRAGSPRPHDFPAPAARIGNSPLFDADAVTDWFINRPGRGTGGGRPRKPRGSTDMARSTKHRTMR</sequence>
<dbReference type="Proteomes" id="UP000036499">
    <property type="component" value="Unassembled WGS sequence"/>
</dbReference>
<feature type="region of interest" description="Disordered" evidence="1">
    <location>
        <begin position="70"/>
        <end position="101"/>
    </location>
</feature>
<name>A0ABR5FMM4_9MYCO</name>
<evidence type="ECO:0000313" key="3">
    <source>
        <dbReference type="Proteomes" id="UP000036499"/>
    </source>
</evidence>
<proteinExistence type="predicted"/>
<dbReference type="EMBL" id="LDPU01000003">
    <property type="protein sequence ID" value="KLO47787.1"/>
    <property type="molecule type" value="Genomic_DNA"/>
</dbReference>
<organism evidence="2 3">
    <name type="scientific">Mycolicibacterium senegalense</name>
    <dbReference type="NCBI Taxonomy" id="1796"/>
    <lineage>
        <taxon>Bacteria</taxon>
        <taxon>Bacillati</taxon>
        <taxon>Actinomycetota</taxon>
        <taxon>Actinomycetes</taxon>
        <taxon>Mycobacteriales</taxon>
        <taxon>Mycobacteriaceae</taxon>
        <taxon>Mycolicibacterium</taxon>
    </lineage>
</organism>
<protein>
    <recommendedName>
        <fullName evidence="4">DNA-binding protein</fullName>
    </recommendedName>
</protein>
<feature type="region of interest" description="Disordered" evidence="1">
    <location>
        <begin position="30"/>
        <end position="58"/>
    </location>
</feature>
<evidence type="ECO:0008006" key="4">
    <source>
        <dbReference type="Google" id="ProtNLM"/>
    </source>
</evidence>
<evidence type="ECO:0000313" key="2">
    <source>
        <dbReference type="EMBL" id="KLO47787.1"/>
    </source>
</evidence>